<evidence type="ECO:0000313" key="2">
    <source>
        <dbReference type="EMBL" id="JAA79572.1"/>
    </source>
</evidence>
<feature type="transmembrane region" description="Helical" evidence="1">
    <location>
        <begin position="6"/>
        <end position="24"/>
    </location>
</feature>
<organism evidence="2">
    <name type="scientific">Pararge aegeria</name>
    <name type="common">speckled wood butterfly</name>
    <dbReference type="NCBI Taxonomy" id="116150"/>
    <lineage>
        <taxon>Eukaryota</taxon>
        <taxon>Metazoa</taxon>
        <taxon>Ecdysozoa</taxon>
        <taxon>Arthropoda</taxon>
        <taxon>Hexapoda</taxon>
        <taxon>Insecta</taxon>
        <taxon>Pterygota</taxon>
        <taxon>Neoptera</taxon>
        <taxon>Endopterygota</taxon>
        <taxon>Lepidoptera</taxon>
        <taxon>Glossata</taxon>
        <taxon>Ditrysia</taxon>
        <taxon>Papilionoidea</taxon>
        <taxon>Nymphalidae</taxon>
        <taxon>Satyrinae</taxon>
        <taxon>Satyrini</taxon>
        <taxon>Parargina</taxon>
        <taxon>Pararge</taxon>
    </lineage>
</organism>
<evidence type="ECO:0000256" key="1">
    <source>
        <dbReference type="SAM" id="Phobius"/>
    </source>
</evidence>
<reference evidence="2" key="2">
    <citation type="submission" date="2013-05" db="EMBL/GenBank/DDBJ databases">
        <authorList>
            <person name="Carter J.-M."/>
            <person name="Baker S.C."/>
            <person name="Pink R."/>
            <person name="Carter D.R.F."/>
            <person name="Collins A."/>
            <person name="Tomlin J."/>
            <person name="Gibbs M."/>
            <person name="Breuker C.J."/>
        </authorList>
    </citation>
    <scope>NUCLEOTIDE SEQUENCE</scope>
    <source>
        <tissue evidence="2">Ovary</tissue>
    </source>
</reference>
<sequence>MLVYLFYFHLFLSLFFALDVIKLARFFSVHFSNKCTNIFLCFLITKSTRCQLFSLPTFNTARKEFYLAQDLFCLNV</sequence>
<keyword evidence="1" id="KW-1133">Transmembrane helix</keyword>
<keyword evidence="1" id="KW-0472">Membrane</keyword>
<dbReference type="AlphaFoldDB" id="S4PSY3"/>
<dbReference type="EMBL" id="GAIX01012988">
    <property type="protein sequence ID" value="JAA79572.1"/>
    <property type="molecule type" value="Transcribed_RNA"/>
</dbReference>
<reference evidence="2" key="1">
    <citation type="journal article" date="2013" name="BMC Genomics">
        <title>Unscrambling butterfly oogenesis.</title>
        <authorList>
            <person name="Carter J.M."/>
            <person name="Baker S.C."/>
            <person name="Pink R."/>
            <person name="Carter D.R."/>
            <person name="Collins A."/>
            <person name="Tomlin J."/>
            <person name="Gibbs M."/>
            <person name="Breuker C.J."/>
        </authorList>
    </citation>
    <scope>NUCLEOTIDE SEQUENCE</scope>
    <source>
        <tissue evidence="2">Ovary</tissue>
    </source>
</reference>
<keyword evidence="1" id="KW-0812">Transmembrane</keyword>
<name>S4PSY3_9NEOP</name>
<protein>
    <submittedName>
        <fullName evidence="2">Uncharacterized protein</fullName>
    </submittedName>
</protein>
<proteinExistence type="predicted"/>
<accession>S4PSY3</accession>